<evidence type="ECO:0000313" key="4">
    <source>
        <dbReference type="Proteomes" id="UP001054857"/>
    </source>
</evidence>
<dbReference type="SMART" id="SM00463">
    <property type="entry name" value="SMR"/>
    <property type="match status" value="1"/>
</dbReference>
<evidence type="ECO:0000256" key="1">
    <source>
        <dbReference type="SAM" id="MobiDB-lite"/>
    </source>
</evidence>
<dbReference type="InterPro" id="IPR013899">
    <property type="entry name" value="DUF1771"/>
</dbReference>
<dbReference type="Proteomes" id="UP001054857">
    <property type="component" value="Unassembled WGS sequence"/>
</dbReference>
<dbReference type="Gene3D" id="3.30.1370.110">
    <property type="match status" value="1"/>
</dbReference>
<dbReference type="SUPFAM" id="SSF160443">
    <property type="entry name" value="SMR domain-like"/>
    <property type="match status" value="1"/>
</dbReference>
<dbReference type="Pfam" id="PF01713">
    <property type="entry name" value="Smr"/>
    <property type="match status" value="1"/>
</dbReference>
<comment type="caution">
    <text evidence="3">The sequence shown here is derived from an EMBL/GenBank/DDBJ whole genome shotgun (WGS) entry which is preliminary data.</text>
</comment>
<evidence type="ECO:0000313" key="3">
    <source>
        <dbReference type="EMBL" id="GFR47969.1"/>
    </source>
</evidence>
<organism evidence="3 4">
    <name type="scientific">Astrephomene gubernaculifera</name>
    <dbReference type="NCBI Taxonomy" id="47775"/>
    <lineage>
        <taxon>Eukaryota</taxon>
        <taxon>Viridiplantae</taxon>
        <taxon>Chlorophyta</taxon>
        <taxon>core chlorophytes</taxon>
        <taxon>Chlorophyceae</taxon>
        <taxon>CS clade</taxon>
        <taxon>Chlamydomonadales</taxon>
        <taxon>Astrephomenaceae</taxon>
        <taxon>Astrephomene</taxon>
    </lineage>
</organism>
<dbReference type="PANTHER" id="PTHR47417">
    <property type="entry name" value="SMR DOMAIN-CONTAINING PROTEIN YPL199C"/>
    <property type="match status" value="1"/>
</dbReference>
<name>A0AAD3DTR2_9CHLO</name>
<accession>A0AAD3DTR2</accession>
<gene>
    <name evidence="3" type="ORF">Agub_g9793</name>
</gene>
<dbReference type="EMBL" id="BMAR01000021">
    <property type="protein sequence ID" value="GFR47969.1"/>
    <property type="molecule type" value="Genomic_DNA"/>
</dbReference>
<dbReference type="InterPro" id="IPR036063">
    <property type="entry name" value="Smr_dom_sf"/>
</dbReference>
<dbReference type="PROSITE" id="PS50828">
    <property type="entry name" value="SMR"/>
    <property type="match status" value="1"/>
</dbReference>
<dbReference type="Pfam" id="PF08590">
    <property type="entry name" value="DUF1771"/>
    <property type="match status" value="1"/>
</dbReference>
<feature type="region of interest" description="Disordered" evidence="1">
    <location>
        <begin position="1"/>
        <end position="24"/>
    </location>
</feature>
<dbReference type="InterPro" id="IPR053020">
    <property type="entry name" value="Smr_domain_protein"/>
</dbReference>
<protein>
    <recommendedName>
        <fullName evidence="2">Smr domain-containing protein</fullName>
    </recommendedName>
</protein>
<feature type="domain" description="Smr" evidence="2">
    <location>
        <begin position="94"/>
        <end position="170"/>
    </location>
</feature>
<keyword evidence="4" id="KW-1185">Reference proteome</keyword>
<dbReference type="PANTHER" id="PTHR47417:SF1">
    <property type="entry name" value="SMR DOMAIN-CONTAINING PROTEIN YPL199C"/>
    <property type="match status" value="1"/>
</dbReference>
<proteinExistence type="predicted"/>
<reference evidence="3 4" key="1">
    <citation type="journal article" date="2021" name="Sci. Rep.">
        <title>Genome sequencing of the multicellular alga Astrephomene provides insights into convergent evolution of germ-soma differentiation.</title>
        <authorList>
            <person name="Yamashita S."/>
            <person name="Yamamoto K."/>
            <person name="Matsuzaki R."/>
            <person name="Suzuki S."/>
            <person name="Yamaguchi H."/>
            <person name="Hirooka S."/>
            <person name="Minakuchi Y."/>
            <person name="Miyagishima S."/>
            <person name="Kawachi M."/>
            <person name="Toyoda A."/>
            <person name="Nozaki H."/>
        </authorList>
    </citation>
    <scope>NUCLEOTIDE SEQUENCE [LARGE SCALE GENOMIC DNA]</scope>
    <source>
        <strain evidence="3 4">NIES-4017</strain>
    </source>
</reference>
<dbReference type="InterPro" id="IPR002625">
    <property type="entry name" value="Smr_dom"/>
</dbReference>
<dbReference type="AlphaFoldDB" id="A0AAD3DTR2"/>
<dbReference type="SMART" id="SM01162">
    <property type="entry name" value="DUF1771"/>
    <property type="match status" value="1"/>
</dbReference>
<evidence type="ECO:0000259" key="2">
    <source>
        <dbReference type="PROSITE" id="PS50828"/>
    </source>
</evidence>
<sequence>MGNATSTTGVADPEAITGDPSTPDFWRRKGDAYANARNAAFAASKAAYTARDHTRARQLSQKGKQHAAQAVEAHARAAALLLEQNNSRRPPGELDLHGLRVTEAVAEVQKAISRARKDGQQQLVLIVGRGLHSADGVPKLRPAIEKLVRQHNLRVTPGVPNEGCLTVEFVSAAERGWVEWFGSVLSNGCVIC</sequence>